<sequence>MRQRFSFESMIGTAPALRRAQDFARQVAPTYSTVLLEGPTGAGKKVFAQAFYLAIEWKAKSFVAVNCLVSPKDLLKSELFG</sequence>
<name>A0ABR8JPK1_9BACT</name>
<dbReference type="Gene3D" id="3.40.50.300">
    <property type="entry name" value="P-loop containing nucleotide triphosphate hydrolases"/>
    <property type="match status" value="1"/>
</dbReference>
<evidence type="ECO:0000256" key="1">
    <source>
        <dbReference type="ARBA" id="ARBA00022741"/>
    </source>
</evidence>
<comment type="caution">
    <text evidence="4">The sequence shown here is derived from an EMBL/GenBank/DDBJ whole genome shotgun (WGS) entry which is preliminary data.</text>
</comment>
<dbReference type="InterPro" id="IPR027417">
    <property type="entry name" value="P-loop_NTPase"/>
</dbReference>
<reference evidence="4 5" key="1">
    <citation type="submission" date="2020-09" db="EMBL/GenBank/DDBJ databases">
        <authorList>
            <person name="Kim M.K."/>
        </authorList>
    </citation>
    <scope>NUCLEOTIDE SEQUENCE [LARGE SCALE GENOMIC DNA]</scope>
    <source>
        <strain evidence="4 5">BT646</strain>
    </source>
</reference>
<protein>
    <submittedName>
        <fullName evidence="4">Sigma 54-interacting transcriptional regulator</fullName>
    </submittedName>
</protein>
<evidence type="ECO:0000256" key="2">
    <source>
        <dbReference type="ARBA" id="ARBA00022840"/>
    </source>
</evidence>
<feature type="domain" description="Sigma-54 factor interaction" evidence="3">
    <location>
        <begin position="10"/>
        <end position="81"/>
    </location>
</feature>
<proteinExistence type="predicted"/>
<evidence type="ECO:0000313" key="4">
    <source>
        <dbReference type="EMBL" id="MBD2716729.1"/>
    </source>
</evidence>
<dbReference type="EMBL" id="JACWZZ010000004">
    <property type="protein sequence ID" value="MBD2716729.1"/>
    <property type="molecule type" value="Genomic_DNA"/>
</dbReference>
<dbReference type="Proteomes" id="UP000642468">
    <property type="component" value="Unassembled WGS sequence"/>
</dbReference>
<dbReference type="Pfam" id="PF00158">
    <property type="entry name" value="Sigma54_activat"/>
    <property type="match status" value="1"/>
</dbReference>
<dbReference type="PANTHER" id="PTHR32071">
    <property type="entry name" value="TRANSCRIPTIONAL REGULATORY PROTEIN"/>
    <property type="match status" value="1"/>
</dbReference>
<gene>
    <name evidence="4" type="ORF">IC231_16900</name>
</gene>
<dbReference type="PROSITE" id="PS50045">
    <property type="entry name" value="SIGMA54_INTERACT_4"/>
    <property type="match status" value="1"/>
</dbReference>
<accession>A0ABR8JPK1</accession>
<dbReference type="SUPFAM" id="SSF52540">
    <property type="entry name" value="P-loop containing nucleoside triphosphate hydrolases"/>
    <property type="match status" value="1"/>
</dbReference>
<dbReference type="RefSeq" id="WP_190785673.1">
    <property type="nucleotide sequence ID" value="NZ_JACWZZ010000004.1"/>
</dbReference>
<keyword evidence="5" id="KW-1185">Reference proteome</keyword>
<keyword evidence="2" id="KW-0067">ATP-binding</keyword>
<dbReference type="InterPro" id="IPR002078">
    <property type="entry name" value="Sigma_54_int"/>
</dbReference>
<dbReference type="PANTHER" id="PTHR32071:SF121">
    <property type="entry name" value="SIGMA L-DEPENDENT TRANSCRIPTIONAL REGULATOR YQIR-RELATED"/>
    <property type="match status" value="1"/>
</dbReference>
<evidence type="ECO:0000313" key="5">
    <source>
        <dbReference type="Proteomes" id="UP000642468"/>
    </source>
</evidence>
<organism evidence="4 5">
    <name type="scientific">Hymenobacter duratus</name>
    <dbReference type="NCBI Taxonomy" id="2771356"/>
    <lineage>
        <taxon>Bacteria</taxon>
        <taxon>Pseudomonadati</taxon>
        <taxon>Bacteroidota</taxon>
        <taxon>Cytophagia</taxon>
        <taxon>Cytophagales</taxon>
        <taxon>Hymenobacteraceae</taxon>
        <taxon>Hymenobacter</taxon>
    </lineage>
</organism>
<keyword evidence="1" id="KW-0547">Nucleotide-binding</keyword>
<evidence type="ECO:0000259" key="3">
    <source>
        <dbReference type="PROSITE" id="PS50045"/>
    </source>
</evidence>